<dbReference type="Proteomes" id="UP000077763">
    <property type="component" value="Unassembled WGS sequence"/>
</dbReference>
<dbReference type="EMBL" id="LUUH01000024">
    <property type="protein sequence ID" value="OAI08175.1"/>
    <property type="molecule type" value="Genomic_DNA"/>
</dbReference>
<keyword evidence="2" id="KW-0233">DNA recombination</keyword>
<evidence type="ECO:0000313" key="3">
    <source>
        <dbReference type="EMBL" id="OAI08175.1"/>
    </source>
</evidence>
<proteinExistence type="predicted"/>
<dbReference type="InterPro" id="IPR011010">
    <property type="entry name" value="DNA_brk_join_enz"/>
</dbReference>
<keyword evidence="1" id="KW-0238">DNA-binding</keyword>
<name>A0A177MRR5_METMH</name>
<dbReference type="InterPro" id="IPR010998">
    <property type="entry name" value="Integrase_recombinase_N"/>
</dbReference>
<dbReference type="GO" id="GO:0006310">
    <property type="term" value="P:DNA recombination"/>
    <property type="evidence" value="ECO:0007669"/>
    <property type="project" value="UniProtKB-KW"/>
</dbReference>
<evidence type="ECO:0000256" key="1">
    <source>
        <dbReference type="ARBA" id="ARBA00023125"/>
    </source>
</evidence>
<organism evidence="3 4">
    <name type="scientific">Methylomonas methanica</name>
    <dbReference type="NCBI Taxonomy" id="421"/>
    <lineage>
        <taxon>Bacteria</taxon>
        <taxon>Pseudomonadati</taxon>
        <taxon>Pseudomonadota</taxon>
        <taxon>Gammaproteobacteria</taxon>
        <taxon>Methylococcales</taxon>
        <taxon>Methylococcaceae</taxon>
        <taxon>Methylomonas</taxon>
    </lineage>
</organism>
<evidence type="ECO:0008006" key="5">
    <source>
        <dbReference type="Google" id="ProtNLM"/>
    </source>
</evidence>
<dbReference type="GO" id="GO:0015074">
    <property type="term" value="P:DNA integration"/>
    <property type="evidence" value="ECO:0007669"/>
    <property type="project" value="InterPro"/>
</dbReference>
<sequence length="370" mass="42660">MPKGPARTAVVPTNIDARKLPTGVWWDKSGSGKWMYKYKDPDLGKWRSKRLIGPKSSLAEIWQAYESLNAPMAATFASISLDFQLTPIWRKLATSTQKDYLDCHQHICGRKISTNDTLGELPVTKWTVGLVRKYRDTRGESSESRANKELAYIKRVFSWAYEYEKIKFNPTLGVKKLSIKSRQHYAEDRDYEFMLKIAQESNYWYLWPAMEIAYLCRMRLSEVLDLTDANELPEGLLIKRRKGSRDNITEWNPRLRNAWDFAVATRNRILSDRKQPHPIRAEDRHIIISERTGDKIVVDSLKTAMGRITVATKLAAEERGINWVPFTFHDLKRKGVSDTTGNKLDASGHRTASMMNVYDVKLKTVKPSNE</sequence>
<protein>
    <recommendedName>
        <fullName evidence="5">Integrase</fullName>
    </recommendedName>
</protein>
<dbReference type="Gene3D" id="1.10.443.10">
    <property type="entry name" value="Intergrase catalytic core"/>
    <property type="match status" value="1"/>
</dbReference>
<dbReference type="AlphaFoldDB" id="A0A177MRR5"/>
<dbReference type="RefSeq" id="WP_064035642.1">
    <property type="nucleotide sequence ID" value="NZ_LUUH01000024.1"/>
</dbReference>
<evidence type="ECO:0000256" key="2">
    <source>
        <dbReference type="ARBA" id="ARBA00023172"/>
    </source>
</evidence>
<reference evidence="3 4" key="1">
    <citation type="submission" date="2016-03" db="EMBL/GenBank/DDBJ databases">
        <authorList>
            <person name="Ploux O."/>
        </authorList>
    </citation>
    <scope>NUCLEOTIDE SEQUENCE [LARGE SCALE GENOMIC DNA]</scope>
    <source>
        <strain evidence="3 4">R-45371</strain>
    </source>
</reference>
<dbReference type="InterPro" id="IPR013762">
    <property type="entry name" value="Integrase-like_cat_sf"/>
</dbReference>
<dbReference type="SUPFAM" id="SSF56349">
    <property type="entry name" value="DNA breaking-rejoining enzymes"/>
    <property type="match status" value="1"/>
</dbReference>
<dbReference type="Gene3D" id="1.10.150.130">
    <property type="match status" value="1"/>
</dbReference>
<accession>A0A177MRR5</accession>
<comment type="caution">
    <text evidence="3">The sequence shown here is derived from an EMBL/GenBank/DDBJ whole genome shotgun (WGS) entry which is preliminary data.</text>
</comment>
<gene>
    <name evidence="3" type="ORF">A1353_05945</name>
</gene>
<dbReference type="GO" id="GO:0003677">
    <property type="term" value="F:DNA binding"/>
    <property type="evidence" value="ECO:0007669"/>
    <property type="project" value="UniProtKB-KW"/>
</dbReference>
<evidence type="ECO:0000313" key="4">
    <source>
        <dbReference type="Proteomes" id="UP000077763"/>
    </source>
</evidence>